<dbReference type="RefSeq" id="XP_046119907.1">
    <property type="nucleotide sequence ID" value="XM_046260464.1"/>
</dbReference>
<dbReference type="Proteomes" id="UP000887229">
    <property type="component" value="Unassembled WGS sequence"/>
</dbReference>
<protein>
    <submittedName>
        <fullName evidence="2">Uncharacterized protein</fullName>
    </submittedName>
</protein>
<keyword evidence="3" id="KW-1185">Reference proteome</keyword>
<name>A0A9P7ZPP0_9HYPO</name>
<sequence length="788" mass="90443">MSQTTSRKGKGKGAPREKRVQRSQWAKPQCMPKTQSKALTDATNAALVVKQRYSVRMRAAQQQQQTPEVYSNYVSVQRLMREGLHPKVTTLSFEAYVARCDIAQVSLAKACWEGDVLRACLPKRHVFSAPLIMSRTFIEAKIADLMKPSTHKLLVLLSDENIGPDMLEAGFANSLIRLHNLAVSSMATWIALTRNLRVHNFLSGAYDRPGRSGILVVVCPEYTNERMLQGWSADPAYPHVEEFEGNKWWEDAIESRCSLTDEIHHCVREAVNFPKYKAFKRNRVAGWVDDVTSDVLRAIASERKLHPNGAQRPFFSQPERPFDFTHMFLGRQMKNLLSHIFDKRRILKALHFDGVPLLDRRLLAVIVRSCPNVTSLGIYNCPLLHFGDLVSILDLIWEVNQTRLAAQQITSLDFFPAFWRGTQFPSDSRCPYTDVTRPSSAVYGVSWDRLPFDLTHHGFNLILLQAFFKASEMGIETLFDEDCGLRRFLTMVPRPFLDIPYLLDAMYRMTEATLGPEGDRVRKKATFDIIKAQTMRFPEPKYEEHDFFDVGMDKQAMFFCRSCGYKSLEGFWPAKNVDAGVAYRTCCGCHLRATLDRETHHLLARKQHCLDILFPEHQEMAFNDDAPLHPSARRLMHLKSIHATAGPGHLERDQVRGLKIVKDSLQGLPSLEELLQRVDIWKDFDLRLHRLDSFRMATHDLVALNETAPTKRTKKLCAEHCPRGKPDHAEELQIPSEHGADDLHSARGEFARQIKHQLHPGEAYDYFQKDKWDDWEERNYPGPKSTFW</sequence>
<proteinExistence type="predicted"/>
<feature type="compositionally biased region" description="Polar residues" evidence="1">
    <location>
        <begin position="22"/>
        <end position="37"/>
    </location>
</feature>
<dbReference type="EMBL" id="MU251249">
    <property type="protein sequence ID" value="KAG9255983.1"/>
    <property type="molecule type" value="Genomic_DNA"/>
</dbReference>
<gene>
    <name evidence="2" type="ORF">F5Z01DRAFT_532177</name>
</gene>
<dbReference type="OrthoDB" id="5428138at2759"/>
<feature type="region of interest" description="Disordered" evidence="1">
    <location>
        <begin position="1"/>
        <end position="37"/>
    </location>
</feature>
<organism evidence="2 3">
    <name type="scientific">Emericellopsis atlantica</name>
    <dbReference type="NCBI Taxonomy" id="2614577"/>
    <lineage>
        <taxon>Eukaryota</taxon>
        <taxon>Fungi</taxon>
        <taxon>Dikarya</taxon>
        <taxon>Ascomycota</taxon>
        <taxon>Pezizomycotina</taxon>
        <taxon>Sordariomycetes</taxon>
        <taxon>Hypocreomycetidae</taxon>
        <taxon>Hypocreales</taxon>
        <taxon>Bionectriaceae</taxon>
        <taxon>Emericellopsis</taxon>
    </lineage>
</organism>
<evidence type="ECO:0000313" key="2">
    <source>
        <dbReference type="EMBL" id="KAG9255983.1"/>
    </source>
</evidence>
<dbReference type="AlphaFoldDB" id="A0A9P7ZPP0"/>
<evidence type="ECO:0000256" key="1">
    <source>
        <dbReference type="SAM" id="MobiDB-lite"/>
    </source>
</evidence>
<dbReference type="GeneID" id="70291367"/>
<reference evidence="2" key="1">
    <citation type="journal article" date="2021" name="IMA Fungus">
        <title>Genomic characterization of three marine fungi, including Emericellopsis atlantica sp. nov. with signatures of a generalist lifestyle and marine biomass degradation.</title>
        <authorList>
            <person name="Hagestad O.C."/>
            <person name="Hou L."/>
            <person name="Andersen J.H."/>
            <person name="Hansen E.H."/>
            <person name="Altermark B."/>
            <person name="Li C."/>
            <person name="Kuhnert E."/>
            <person name="Cox R.J."/>
            <person name="Crous P.W."/>
            <person name="Spatafora J.W."/>
            <person name="Lail K."/>
            <person name="Amirebrahimi M."/>
            <person name="Lipzen A."/>
            <person name="Pangilinan J."/>
            <person name="Andreopoulos W."/>
            <person name="Hayes R.D."/>
            <person name="Ng V."/>
            <person name="Grigoriev I.V."/>
            <person name="Jackson S.A."/>
            <person name="Sutton T.D.S."/>
            <person name="Dobson A.D.W."/>
            <person name="Rama T."/>
        </authorList>
    </citation>
    <scope>NUCLEOTIDE SEQUENCE</scope>
    <source>
        <strain evidence="2">TS7</strain>
    </source>
</reference>
<evidence type="ECO:0000313" key="3">
    <source>
        <dbReference type="Proteomes" id="UP000887229"/>
    </source>
</evidence>
<accession>A0A9P7ZPP0</accession>
<comment type="caution">
    <text evidence="2">The sequence shown here is derived from an EMBL/GenBank/DDBJ whole genome shotgun (WGS) entry which is preliminary data.</text>
</comment>